<dbReference type="PANTHER" id="PTHR12526:SF638">
    <property type="entry name" value="SPORE COAT PROTEIN SA"/>
    <property type="match status" value="1"/>
</dbReference>
<dbReference type="OrthoDB" id="9177777at2"/>
<dbReference type="GO" id="GO:0016757">
    <property type="term" value="F:glycosyltransferase activity"/>
    <property type="evidence" value="ECO:0007669"/>
    <property type="project" value="InterPro"/>
</dbReference>
<evidence type="ECO:0000259" key="2">
    <source>
        <dbReference type="Pfam" id="PF13477"/>
    </source>
</evidence>
<protein>
    <recommendedName>
        <fullName evidence="5">Glycosyl transferase family 1</fullName>
    </recommendedName>
</protein>
<dbReference type="Pfam" id="PF00534">
    <property type="entry name" value="Glycos_transf_1"/>
    <property type="match status" value="1"/>
</dbReference>
<dbReference type="EMBL" id="BDOQ01000003">
    <property type="protein sequence ID" value="GBG13303.1"/>
    <property type="molecule type" value="Genomic_DNA"/>
</dbReference>
<evidence type="ECO:0000259" key="1">
    <source>
        <dbReference type="Pfam" id="PF00534"/>
    </source>
</evidence>
<dbReference type="PANTHER" id="PTHR12526">
    <property type="entry name" value="GLYCOSYLTRANSFERASE"/>
    <property type="match status" value="1"/>
</dbReference>
<dbReference type="SUPFAM" id="SSF53756">
    <property type="entry name" value="UDP-Glycosyltransferase/glycogen phosphorylase"/>
    <property type="match status" value="1"/>
</dbReference>
<dbReference type="AlphaFoldDB" id="A0A2R5F8R4"/>
<organism evidence="3 4">
    <name type="scientific">Novimethylophilus kurashikiensis</name>
    <dbReference type="NCBI Taxonomy" id="1825523"/>
    <lineage>
        <taxon>Bacteria</taxon>
        <taxon>Pseudomonadati</taxon>
        <taxon>Pseudomonadota</taxon>
        <taxon>Betaproteobacteria</taxon>
        <taxon>Nitrosomonadales</taxon>
        <taxon>Methylophilaceae</taxon>
        <taxon>Novimethylophilus</taxon>
    </lineage>
</organism>
<dbReference type="Gene3D" id="3.40.50.2000">
    <property type="entry name" value="Glycogen Phosphorylase B"/>
    <property type="match status" value="2"/>
</dbReference>
<accession>A0A2R5F8R4</accession>
<comment type="caution">
    <text evidence="3">The sequence shown here is derived from an EMBL/GenBank/DDBJ whole genome shotgun (WGS) entry which is preliminary data.</text>
</comment>
<dbReference type="RefSeq" id="WP_109014523.1">
    <property type="nucleotide sequence ID" value="NZ_BDOQ01000003.1"/>
</dbReference>
<evidence type="ECO:0008006" key="5">
    <source>
        <dbReference type="Google" id="ProtNLM"/>
    </source>
</evidence>
<name>A0A2R5F8R4_9PROT</name>
<dbReference type="Proteomes" id="UP000245081">
    <property type="component" value="Unassembled WGS sequence"/>
</dbReference>
<reference evidence="3 4" key="1">
    <citation type="journal article" date="2018" name="Environ. Microbiol.">
        <title>Isolation and genomic characterization of Novimethylophilus kurashikiensis gen. nov. sp. nov., a new lanthanide-dependent methylotrophic species of Methylophilaceae.</title>
        <authorList>
            <person name="Lv H."/>
            <person name="Sahin N."/>
            <person name="Tani A."/>
        </authorList>
    </citation>
    <scope>NUCLEOTIDE SEQUENCE [LARGE SCALE GENOMIC DNA]</scope>
    <source>
        <strain evidence="3 4">La2-4</strain>
    </source>
</reference>
<keyword evidence="4" id="KW-1185">Reference proteome</keyword>
<dbReference type="InterPro" id="IPR028098">
    <property type="entry name" value="Glyco_trans_4-like_N"/>
</dbReference>
<dbReference type="Pfam" id="PF13477">
    <property type="entry name" value="Glyco_trans_4_2"/>
    <property type="match status" value="1"/>
</dbReference>
<feature type="domain" description="Glycosyltransferase subfamily 4-like N-terminal" evidence="2">
    <location>
        <begin position="8"/>
        <end position="143"/>
    </location>
</feature>
<sequence>MSSVKRPKLIYFTSVDWFFCSHFLERAIAAKNCGYDVLVITNVDQHGDRIKNAGLRLIHLKIERRSLNPFTSVKNIYSITKIYLEEKPDIVHHIALKPILLGGVASLLSRQKGIVNAIVGMGYLYISQRLVVKIIRPLLGLSLKLLLNPSGSKVIFENSDDLTSFVAAKIVREADAVLIKGAGVNPENFKLGGQPHHPPVVALVARLLWDKGIAEFVNAARIIKNKGLICRFLIIGKADLDNHASIDEKTLSEWRAEGVVELPGYRDDIPKLLSEVDIACLPSYREGLPKSLLEAMAAGLPCVTTDVPGCREAVRNGDNGILVPPQNAESLSDALERLLLDEKLRIQMGQRGRARVVQEFSTEIVTRQTISLYQLILSNRT</sequence>
<proteinExistence type="predicted"/>
<feature type="domain" description="Glycosyl transferase family 1" evidence="1">
    <location>
        <begin position="187"/>
        <end position="354"/>
    </location>
</feature>
<dbReference type="CDD" id="cd03808">
    <property type="entry name" value="GT4_CapM-like"/>
    <property type="match status" value="1"/>
</dbReference>
<gene>
    <name evidence="3" type="ORF">NMK_0849</name>
</gene>
<evidence type="ECO:0000313" key="3">
    <source>
        <dbReference type="EMBL" id="GBG13303.1"/>
    </source>
</evidence>
<evidence type="ECO:0000313" key="4">
    <source>
        <dbReference type="Proteomes" id="UP000245081"/>
    </source>
</evidence>
<dbReference type="InterPro" id="IPR001296">
    <property type="entry name" value="Glyco_trans_1"/>
</dbReference>